<evidence type="ECO:0000313" key="2">
    <source>
        <dbReference type="Proteomes" id="UP000077857"/>
    </source>
</evidence>
<dbReference type="RefSeq" id="WP_157205424.1">
    <property type="nucleotide sequence ID" value="NZ_LUUJ01000034.1"/>
</dbReference>
<dbReference type="EMBL" id="LUUJ01000034">
    <property type="protein sequence ID" value="OAI20212.1"/>
    <property type="molecule type" value="Genomic_DNA"/>
</dbReference>
<accession>A0A177NQS1</accession>
<dbReference type="AlphaFoldDB" id="A0A177NQS1"/>
<name>A0A177NQS1_9GAMM</name>
<comment type="caution">
    <text evidence="1">The sequence shown here is derived from an EMBL/GenBank/DDBJ whole genome shotgun (WGS) entry which is preliminary data.</text>
</comment>
<protein>
    <submittedName>
        <fullName evidence="1">Uncharacterized protein</fullName>
    </submittedName>
</protein>
<organism evidence="1 2">
    <name type="scientific">Methylomonas koyamae</name>
    <dbReference type="NCBI Taxonomy" id="702114"/>
    <lineage>
        <taxon>Bacteria</taxon>
        <taxon>Pseudomonadati</taxon>
        <taxon>Pseudomonadota</taxon>
        <taxon>Gammaproteobacteria</taxon>
        <taxon>Methylococcales</taxon>
        <taxon>Methylococcaceae</taxon>
        <taxon>Methylomonas</taxon>
    </lineage>
</organism>
<evidence type="ECO:0000313" key="1">
    <source>
        <dbReference type="EMBL" id="OAI20212.1"/>
    </source>
</evidence>
<reference evidence="1 2" key="1">
    <citation type="submission" date="2016-03" db="EMBL/GenBank/DDBJ databases">
        <authorList>
            <person name="Ploux O."/>
        </authorList>
    </citation>
    <scope>NUCLEOTIDE SEQUENCE [LARGE SCALE GENOMIC DNA]</scope>
    <source>
        <strain evidence="1 2">R-45378</strain>
    </source>
</reference>
<sequence>MSLAAGAASFVTCAELEADGGLTAFCFIRPLWNRLGNRQQARIMVVALATISPKFIRLLPRTQLRPNRRSQAPRDFQANPQTGLKLALANYQFLFDGAFHG</sequence>
<dbReference type="Proteomes" id="UP000077857">
    <property type="component" value="Unassembled WGS sequence"/>
</dbReference>
<proteinExistence type="predicted"/>
<gene>
    <name evidence="1" type="ORF">A1507_05295</name>
</gene>